<organism evidence="2 3">
    <name type="scientific">Marchantia polymorpha</name>
    <name type="common">Common liverwort</name>
    <name type="synonym">Marchantia aquatica</name>
    <dbReference type="NCBI Taxonomy" id="3197"/>
    <lineage>
        <taxon>Eukaryota</taxon>
        <taxon>Viridiplantae</taxon>
        <taxon>Streptophyta</taxon>
        <taxon>Embryophyta</taxon>
        <taxon>Marchantiophyta</taxon>
        <taxon>Marchantiopsida</taxon>
        <taxon>Marchantiidae</taxon>
        <taxon>Marchantiales</taxon>
        <taxon>Marchantiaceae</taxon>
        <taxon>Marchantia</taxon>
    </lineage>
</organism>
<evidence type="ECO:0000313" key="2">
    <source>
        <dbReference type="EMBL" id="PTQ35302.1"/>
    </source>
</evidence>
<dbReference type="Gramene" id="Mp2g22850.1">
    <property type="protein sequence ID" value="Mp2g22850.1.cds1"/>
    <property type="gene ID" value="Mp2g22850"/>
</dbReference>
<evidence type="ECO:0000313" key="3">
    <source>
        <dbReference type="Proteomes" id="UP000244005"/>
    </source>
</evidence>
<dbReference type="Proteomes" id="UP000244005">
    <property type="component" value="Unassembled WGS sequence"/>
</dbReference>
<keyword evidence="1" id="KW-0812">Transmembrane</keyword>
<dbReference type="AlphaFoldDB" id="A0A2R6WN83"/>
<keyword evidence="1" id="KW-0472">Membrane</keyword>
<protein>
    <submittedName>
        <fullName evidence="2">Uncharacterized protein</fullName>
    </submittedName>
</protein>
<evidence type="ECO:0000256" key="1">
    <source>
        <dbReference type="SAM" id="Phobius"/>
    </source>
</evidence>
<proteinExistence type="predicted"/>
<gene>
    <name evidence="2" type="ORF">MARPO_0072s0047</name>
</gene>
<accession>A0A2R6WN83</accession>
<dbReference type="EMBL" id="KZ772744">
    <property type="protein sequence ID" value="PTQ35302.1"/>
    <property type="molecule type" value="Genomic_DNA"/>
</dbReference>
<sequence>MYVGAFTLLEGKEEKRALHYHLLALPRPPSRVKLGESVLLKVTTRKQQQRQESSSGKARQHPVQKRLWLFFLLGIRFVSQVRNLSCNEDIIGKYSVSQVRSKVPALLRSRRRRRPPEPSNSLPFHPMQLSLELAEEDRRVLEVAGVGKRESISYCSLLKSSRSSSTRLFDLPGNETTEMNTRMSDLLTLGLIIVYVFDLFIYVFCI</sequence>
<keyword evidence="1" id="KW-1133">Transmembrane helix</keyword>
<name>A0A2R6WN83_MARPO</name>
<keyword evidence="3" id="KW-1185">Reference proteome</keyword>
<reference evidence="3" key="1">
    <citation type="journal article" date="2017" name="Cell">
        <title>Insights into land plant evolution garnered from the Marchantia polymorpha genome.</title>
        <authorList>
            <person name="Bowman J.L."/>
            <person name="Kohchi T."/>
            <person name="Yamato K.T."/>
            <person name="Jenkins J."/>
            <person name="Shu S."/>
            <person name="Ishizaki K."/>
            <person name="Yamaoka S."/>
            <person name="Nishihama R."/>
            <person name="Nakamura Y."/>
            <person name="Berger F."/>
            <person name="Adam C."/>
            <person name="Aki S.S."/>
            <person name="Althoff F."/>
            <person name="Araki T."/>
            <person name="Arteaga-Vazquez M.A."/>
            <person name="Balasubrmanian S."/>
            <person name="Barry K."/>
            <person name="Bauer D."/>
            <person name="Boehm C.R."/>
            <person name="Briginshaw L."/>
            <person name="Caballero-Perez J."/>
            <person name="Catarino B."/>
            <person name="Chen F."/>
            <person name="Chiyoda S."/>
            <person name="Chovatia M."/>
            <person name="Davies K.M."/>
            <person name="Delmans M."/>
            <person name="Demura T."/>
            <person name="Dierschke T."/>
            <person name="Dolan L."/>
            <person name="Dorantes-Acosta A.E."/>
            <person name="Eklund D.M."/>
            <person name="Florent S.N."/>
            <person name="Flores-Sandoval E."/>
            <person name="Fujiyama A."/>
            <person name="Fukuzawa H."/>
            <person name="Galik B."/>
            <person name="Grimanelli D."/>
            <person name="Grimwood J."/>
            <person name="Grossniklaus U."/>
            <person name="Hamada T."/>
            <person name="Haseloff J."/>
            <person name="Hetherington A.J."/>
            <person name="Higo A."/>
            <person name="Hirakawa Y."/>
            <person name="Hundley H.N."/>
            <person name="Ikeda Y."/>
            <person name="Inoue K."/>
            <person name="Inoue S.I."/>
            <person name="Ishida S."/>
            <person name="Jia Q."/>
            <person name="Kakita M."/>
            <person name="Kanazawa T."/>
            <person name="Kawai Y."/>
            <person name="Kawashima T."/>
            <person name="Kennedy M."/>
            <person name="Kinose K."/>
            <person name="Kinoshita T."/>
            <person name="Kohara Y."/>
            <person name="Koide E."/>
            <person name="Komatsu K."/>
            <person name="Kopischke S."/>
            <person name="Kubo M."/>
            <person name="Kyozuka J."/>
            <person name="Lagercrantz U."/>
            <person name="Lin S.S."/>
            <person name="Lindquist E."/>
            <person name="Lipzen A.M."/>
            <person name="Lu C.W."/>
            <person name="De Luna E."/>
            <person name="Martienssen R.A."/>
            <person name="Minamino N."/>
            <person name="Mizutani M."/>
            <person name="Mizutani M."/>
            <person name="Mochizuki N."/>
            <person name="Monte I."/>
            <person name="Mosher R."/>
            <person name="Nagasaki H."/>
            <person name="Nakagami H."/>
            <person name="Naramoto S."/>
            <person name="Nishitani K."/>
            <person name="Ohtani M."/>
            <person name="Okamoto T."/>
            <person name="Okumura M."/>
            <person name="Phillips J."/>
            <person name="Pollak B."/>
            <person name="Reinders A."/>
            <person name="Rovekamp M."/>
            <person name="Sano R."/>
            <person name="Sawa S."/>
            <person name="Schmid M.W."/>
            <person name="Shirakawa M."/>
            <person name="Solano R."/>
            <person name="Spunde A."/>
            <person name="Suetsugu N."/>
            <person name="Sugano S."/>
            <person name="Sugiyama A."/>
            <person name="Sun R."/>
            <person name="Suzuki Y."/>
            <person name="Takenaka M."/>
            <person name="Takezawa D."/>
            <person name="Tomogane H."/>
            <person name="Tsuzuki M."/>
            <person name="Ueda T."/>
            <person name="Umeda M."/>
            <person name="Ward J.M."/>
            <person name="Watanabe Y."/>
            <person name="Yazaki K."/>
            <person name="Yokoyama R."/>
            <person name="Yoshitake Y."/>
            <person name="Yotsui I."/>
            <person name="Zachgo S."/>
            <person name="Schmutz J."/>
        </authorList>
    </citation>
    <scope>NUCLEOTIDE SEQUENCE [LARGE SCALE GENOMIC DNA]</scope>
    <source>
        <strain evidence="3">Tak-1</strain>
    </source>
</reference>
<feature type="transmembrane region" description="Helical" evidence="1">
    <location>
        <begin position="186"/>
        <end position="205"/>
    </location>
</feature>